<dbReference type="InterPro" id="IPR036866">
    <property type="entry name" value="RibonucZ/Hydroxyglut_hydro"/>
</dbReference>
<dbReference type="RefSeq" id="WP_349153630.1">
    <property type="nucleotide sequence ID" value="NZ_JBBMER010000005.1"/>
</dbReference>
<dbReference type="Gene3D" id="3.60.15.10">
    <property type="entry name" value="Ribonuclease Z/Hydroxyacylglutathione hydrolase-like"/>
    <property type="match status" value="1"/>
</dbReference>
<comment type="caution">
    <text evidence="2">The sequence shown here is derived from an EMBL/GenBank/DDBJ whole genome shotgun (WGS) entry which is preliminary data.</text>
</comment>
<keyword evidence="3" id="KW-1185">Reference proteome</keyword>
<protein>
    <submittedName>
        <fullName evidence="2">MBL fold metallo-hydrolase</fullName>
    </submittedName>
</protein>
<dbReference type="InterPro" id="IPR001279">
    <property type="entry name" value="Metallo-B-lactamas"/>
</dbReference>
<accession>A0ABV1BZJ3</accession>
<dbReference type="SMART" id="SM00849">
    <property type="entry name" value="Lactamase_B"/>
    <property type="match status" value="1"/>
</dbReference>
<dbReference type="EMBL" id="JBBMER010000005">
    <property type="protein sequence ID" value="MEQ2379866.1"/>
    <property type="molecule type" value="Genomic_DNA"/>
</dbReference>
<sequence>MNSQVVEKVSLVREDENISYITPTRNPLSCTVVIVETGHNIWLYDTGSHSDIPAMINSYNQAGKNINIVLSHFHPDHIKNVSDIHFMNMYQGKNTLRYTGTGEIVTDDLYIDDDIMLRIFPIASSHAKGCLALEVKDICYVGDALYPATGPQFRRYNAGLLLEQLRKIESCNAKYISLSHRTHFKYSKRAVVRWLKAIYKLRGANEAYIYL</sequence>
<gene>
    <name evidence="2" type="ORF">WMO14_08230</name>
</gene>
<evidence type="ECO:0000313" key="2">
    <source>
        <dbReference type="EMBL" id="MEQ2379866.1"/>
    </source>
</evidence>
<dbReference type="Pfam" id="PF00753">
    <property type="entry name" value="Lactamase_B"/>
    <property type="match status" value="1"/>
</dbReference>
<organism evidence="2 3">
    <name type="scientific">[Lactobacillus] rogosae</name>
    <dbReference type="NCBI Taxonomy" id="706562"/>
    <lineage>
        <taxon>Bacteria</taxon>
        <taxon>Bacillati</taxon>
        <taxon>Bacillota</taxon>
        <taxon>Clostridia</taxon>
        <taxon>Lachnospirales</taxon>
        <taxon>Lachnospiraceae</taxon>
        <taxon>Lachnospira</taxon>
    </lineage>
</organism>
<name>A0ABV1BZJ3_9FIRM</name>
<reference evidence="2 3" key="1">
    <citation type="submission" date="2024-03" db="EMBL/GenBank/DDBJ databases">
        <title>Human intestinal bacterial collection.</title>
        <authorList>
            <person name="Pauvert C."/>
            <person name="Hitch T.C.A."/>
            <person name="Clavel T."/>
        </authorList>
    </citation>
    <scope>NUCLEOTIDE SEQUENCE [LARGE SCALE GENOMIC DNA]</scope>
    <source>
        <strain evidence="2 3">CLA-AA-H255</strain>
    </source>
</reference>
<dbReference type="SUPFAM" id="SSF56281">
    <property type="entry name" value="Metallo-hydrolase/oxidoreductase"/>
    <property type="match status" value="1"/>
</dbReference>
<proteinExistence type="predicted"/>
<evidence type="ECO:0000259" key="1">
    <source>
        <dbReference type="SMART" id="SM00849"/>
    </source>
</evidence>
<feature type="domain" description="Metallo-beta-lactamase" evidence="1">
    <location>
        <begin position="29"/>
        <end position="180"/>
    </location>
</feature>
<evidence type="ECO:0000313" key="3">
    <source>
        <dbReference type="Proteomes" id="UP001442364"/>
    </source>
</evidence>
<dbReference type="Proteomes" id="UP001442364">
    <property type="component" value="Unassembled WGS sequence"/>
</dbReference>